<proteinExistence type="predicted"/>
<dbReference type="EMBL" id="CM047742">
    <property type="protein sequence ID" value="KAJ0035990.1"/>
    <property type="molecule type" value="Genomic_DNA"/>
</dbReference>
<gene>
    <name evidence="1" type="ORF">Pint_24202</name>
</gene>
<evidence type="ECO:0000313" key="2">
    <source>
        <dbReference type="Proteomes" id="UP001163603"/>
    </source>
</evidence>
<reference evidence="2" key="1">
    <citation type="journal article" date="2023" name="G3 (Bethesda)">
        <title>Genome assembly and association tests identify interacting loci associated with vigor, precocity, and sex in interspecific pistachio rootstocks.</title>
        <authorList>
            <person name="Palmer W."/>
            <person name="Jacygrad E."/>
            <person name="Sagayaradj S."/>
            <person name="Cavanaugh K."/>
            <person name="Han R."/>
            <person name="Bertier L."/>
            <person name="Beede B."/>
            <person name="Kafkas S."/>
            <person name="Golino D."/>
            <person name="Preece J."/>
            <person name="Michelmore R."/>
        </authorList>
    </citation>
    <scope>NUCLEOTIDE SEQUENCE [LARGE SCALE GENOMIC DNA]</scope>
</reference>
<keyword evidence="2" id="KW-1185">Reference proteome</keyword>
<accession>A0ACC0YFT9</accession>
<sequence>MWDVVNTIVPGSARTRNLSLAEHIYDLPDGSTSSMPSWLEWGFWVCPLTYGEIGMTVNEFLAPRWEKVMSGNTTLGQQTLESRGLNINSFFYWISVGALIGFTVLFNLVFTLALTFLKPPGKSRGIISNEKYSELKEEEDDSSGLDKYRKSRRMVLPLEPLTFNFSGYAVLCGCPSGFGEEKLQLLSEITGAFRPGILTALMGVSGAGETTLMDVLSGRNTGGTIQGEIRIGGYPKIQDTFTRISGYCEQNDIHSPQVTVEESVIYSAWLRLSPQIDSKTKAAFVNEVLETIEFDEIKNSLVGLPGVSGLSTEQRKRLTIAVELVANRSIIFLDEPTSGLDARAAAIVMRAVKNVVETGRTVVCTIHQPSIDIFEAFDDLILMKSGGRIIYCGPLGLHSSKVIQYFENIRGVPKIKGNYNPATWMLEVTSKSVEAEL</sequence>
<evidence type="ECO:0000313" key="1">
    <source>
        <dbReference type="EMBL" id="KAJ0035990.1"/>
    </source>
</evidence>
<name>A0ACC0YFT9_9ROSI</name>
<dbReference type="Proteomes" id="UP001163603">
    <property type="component" value="Chromosome 7"/>
</dbReference>
<organism evidence="1 2">
    <name type="scientific">Pistacia integerrima</name>
    <dbReference type="NCBI Taxonomy" id="434235"/>
    <lineage>
        <taxon>Eukaryota</taxon>
        <taxon>Viridiplantae</taxon>
        <taxon>Streptophyta</taxon>
        <taxon>Embryophyta</taxon>
        <taxon>Tracheophyta</taxon>
        <taxon>Spermatophyta</taxon>
        <taxon>Magnoliopsida</taxon>
        <taxon>eudicotyledons</taxon>
        <taxon>Gunneridae</taxon>
        <taxon>Pentapetalae</taxon>
        <taxon>rosids</taxon>
        <taxon>malvids</taxon>
        <taxon>Sapindales</taxon>
        <taxon>Anacardiaceae</taxon>
        <taxon>Pistacia</taxon>
    </lineage>
</organism>
<comment type="caution">
    <text evidence="1">The sequence shown here is derived from an EMBL/GenBank/DDBJ whole genome shotgun (WGS) entry which is preliminary data.</text>
</comment>
<protein>
    <submittedName>
        <fullName evidence="1">Uncharacterized protein</fullName>
    </submittedName>
</protein>